<evidence type="ECO:0000256" key="15">
    <source>
        <dbReference type="ARBA" id="ARBA00023180"/>
    </source>
</evidence>
<evidence type="ECO:0000256" key="9">
    <source>
        <dbReference type="ARBA" id="ARBA00022989"/>
    </source>
</evidence>
<dbReference type="EMBL" id="ML995857">
    <property type="protein sequence ID" value="KAF2767382.1"/>
    <property type="molecule type" value="Genomic_DNA"/>
</dbReference>
<evidence type="ECO:0000256" key="7">
    <source>
        <dbReference type="ARBA" id="ARBA00022729"/>
    </source>
</evidence>
<dbReference type="Gene3D" id="2.60.40.420">
    <property type="entry name" value="Cupredoxins - blue copper proteins"/>
    <property type="match status" value="3"/>
</dbReference>
<keyword evidence="10" id="KW-0560">Oxidoreductase</keyword>
<dbReference type="GO" id="GO:0005507">
    <property type="term" value="F:copper ion binding"/>
    <property type="evidence" value="ECO:0007669"/>
    <property type="project" value="InterPro"/>
</dbReference>
<evidence type="ECO:0000256" key="10">
    <source>
        <dbReference type="ARBA" id="ARBA00023002"/>
    </source>
</evidence>
<dbReference type="FunFam" id="2.60.40.420:FF:000025">
    <property type="entry name" value="FET5p Multicopper oxidase"/>
    <property type="match status" value="1"/>
</dbReference>
<evidence type="ECO:0000256" key="18">
    <source>
        <dbReference type="SAM" id="SignalP"/>
    </source>
</evidence>
<dbReference type="InterPro" id="IPR002355">
    <property type="entry name" value="Cu_oxidase_Cu_BS"/>
</dbReference>
<comment type="similarity">
    <text evidence="1">Belongs to the multicopper oxidase family.</text>
</comment>
<dbReference type="GO" id="GO:0033215">
    <property type="term" value="P:reductive iron assimilation"/>
    <property type="evidence" value="ECO:0007669"/>
    <property type="project" value="TreeGrafter"/>
</dbReference>
<dbReference type="Pfam" id="PF07732">
    <property type="entry name" value="Cu-oxidase_3"/>
    <property type="match status" value="1"/>
</dbReference>
<dbReference type="PANTHER" id="PTHR11709:SF361">
    <property type="entry name" value="IRON TRANSPORT MULTICOPPER OXIDASE FET3"/>
    <property type="match status" value="1"/>
</dbReference>
<dbReference type="InterPro" id="IPR008972">
    <property type="entry name" value="Cupredoxin"/>
</dbReference>
<dbReference type="InterPro" id="IPR001117">
    <property type="entry name" value="Cu-oxidase_2nd"/>
</dbReference>
<keyword evidence="9 17" id="KW-1133">Transmembrane helix</keyword>
<protein>
    <submittedName>
        <fullName evidence="22">FET Ferroxidase</fullName>
    </submittedName>
</protein>
<dbReference type="CDD" id="cd13899">
    <property type="entry name" value="CuRO_3_Fet3p"/>
    <property type="match status" value="1"/>
</dbReference>
<keyword evidence="2" id="KW-0813">Transport</keyword>
<evidence type="ECO:0000256" key="2">
    <source>
        <dbReference type="ARBA" id="ARBA00022448"/>
    </source>
</evidence>
<feature type="domain" description="Plastocyanin-like" evidence="20">
    <location>
        <begin position="364"/>
        <end position="496"/>
    </location>
</feature>
<keyword evidence="5 17" id="KW-0812">Transmembrane</keyword>
<reference evidence="22" key="1">
    <citation type="journal article" date="2020" name="Stud. Mycol.">
        <title>101 Dothideomycetes genomes: a test case for predicting lifestyles and emergence of pathogens.</title>
        <authorList>
            <person name="Haridas S."/>
            <person name="Albert R."/>
            <person name="Binder M."/>
            <person name="Bloem J."/>
            <person name="Labutti K."/>
            <person name="Salamov A."/>
            <person name="Andreopoulos B."/>
            <person name="Baker S."/>
            <person name="Barry K."/>
            <person name="Bills G."/>
            <person name="Bluhm B."/>
            <person name="Cannon C."/>
            <person name="Castanera R."/>
            <person name="Culley D."/>
            <person name="Daum C."/>
            <person name="Ezra D."/>
            <person name="Gonzalez J."/>
            <person name="Henrissat B."/>
            <person name="Kuo A."/>
            <person name="Liang C."/>
            <person name="Lipzen A."/>
            <person name="Lutzoni F."/>
            <person name="Magnuson J."/>
            <person name="Mondo S."/>
            <person name="Nolan M."/>
            <person name="Ohm R."/>
            <person name="Pangilinan J."/>
            <person name="Park H.-J."/>
            <person name="Ramirez L."/>
            <person name="Alfaro M."/>
            <person name="Sun H."/>
            <person name="Tritt A."/>
            <person name="Yoshinaga Y."/>
            <person name="Zwiers L.-H."/>
            <person name="Turgeon B."/>
            <person name="Goodwin S."/>
            <person name="Spatafora J."/>
            <person name="Crous P."/>
            <person name="Grigoriev I."/>
        </authorList>
    </citation>
    <scope>NUCLEOTIDE SEQUENCE</scope>
    <source>
        <strain evidence="22">CBS 116005</strain>
    </source>
</reference>
<evidence type="ECO:0000256" key="17">
    <source>
        <dbReference type="SAM" id="Phobius"/>
    </source>
</evidence>
<keyword evidence="6" id="KW-0479">Metal-binding</keyword>
<keyword evidence="14 17" id="KW-0472">Membrane</keyword>
<evidence type="ECO:0000256" key="12">
    <source>
        <dbReference type="ARBA" id="ARBA00023008"/>
    </source>
</evidence>
<dbReference type="InterPro" id="IPR045087">
    <property type="entry name" value="Cu-oxidase_fam"/>
</dbReference>
<dbReference type="Pfam" id="PF00394">
    <property type="entry name" value="Cu-oxidase"/>
    <property type="match status" value="1"/>
</dbReference>
<sequence length="600" mass="65995">MASPFLKPLGAVVACLAAMTSAATVTYDWNVTWVRANPDGMAERPTIGVNGQWPWPLLNITKGDRVVVNLHNQLGNETTSLHFHGLFQNGTNYMDGPVGVTQCDVPPGETMVYNFTIDQPGTYWYHSHSRSQYPDGFRGQYIIHDPENPYRGHFDAEIPLTVSDWYHDEMPGLLQSFISYKNPTGAEPVPKSALLNDTQNLTIPIETGKTYFFRLTNIGAFAGQYFWIEGHNMTIIEVDGVYTEPAEADMIYLTAAQRYGFLLTAKNSSSTNFPIMASMDTDLFDTLPGDLNWNVTGWLVYDQNAAKPAAAEVDSFTPFDDFTLVSQDGLEVYGDADVTITLDLTMNNLGDGANYAFFNNITYVTPVVPTLYSALSTGATATNHLVYGDYTDAYVLEKGQIVDIVLNNDDTGKHPFHLHGHNFQAIVRTEENGGHWNPENETDYPAVPMRRDTLMVRPLSNFVIRFVADNPGVWLFHCHIDWHLASGLAATMIEAPLEMQKTLTIPQNHLDVCMASGTKTSGNAAGNTLDVLNLEGQNESPAPLPSGFTARGILALVFSCISALLGLAAIAWYGAAPLSAIELAAAERFVQKHDSRENAE</sequence>
<evidence type="ECO:0000259" key="21">
    <source>
        <dbReference type="Pfam" id="PF07732"/>
    </source>
</evidence>
<evidence type="ECO:0000313" key="23">
    <source>
        <dbReference type="Proteomes" id="UP000799436"/>
    </source>
</evidence>
<feature type="domain" description="Plastocyanin-like" evidence="19">
    <location>
        <begin position="158"/>
        <end position="303"/>
    </location>
</feature>
<dbReference type="PROSITE" id="PS00080">
    <property type="entry name" value="MULTICOPPER_OXIDASE2"/>
    <property type="match status" value="1"/>
</dbReference>
<keyword evidence="8" id="KW-0677">Repeat</keyword>
<dbReference type="GO" id="GO:0010106">
    <property type="term" value="P:cellular response to iron ion starvation"/>
    <property type="evidence" value="ECO:0007669"/>
    <property type="project" value="TreeGrafter"/>
</dbReference>
<keyword evidence="4" id="KW-0410">Iron transport</keyword>
<keyword evidence="13" id="KW-0406">Ion transport</keyword>
<name>A0A6G1L466_9PEZI</name>
<keyword evidence="7 18" id="KW-0732">Signal</keyword>
<dbReference type="FunFam" id="2.60.40.420:FF:000024">
    <property type="entry name" value="FET5p Multicopper oxidase"/>
    <property type="match status" value="1"/>
</dbReference>
<dbReference type="SUPFAM" id="SSF49503">
    <property type="entry name" value="Cupredoxins"/>
    <property type="match status" value="3"/>
</dbReference>
<dbReference type="AlphaFoldDB" id="A0A6G1L466"/>
<evidence type="ECO:0000256" key="16">
    <source>
        <dbReference type="ARBA" id="ARBA00037814"/>
    </source>
</evidence>
<dbReference type="InterPro" id="IPR044130">
    <property type="entry name" value="CuRO_2_Fet3-like"/>
</dbReference>
<evidence type="ECO:0000256" key="14">
    <source>
        <dbReference type="ARBA" id="ARBA00023136"/>
    </source>
</evidence>
<organism evidence="22 23">
    <name type="scientific">Teratosphaeria nubilosa</name>
    <dbReference type="NCBI Taxonomy" id="161662"/>
    <lineage>
        <taxon>Eukaryota</taxon>
        <taxon>Fungi</taxon>
        <taxon>Dikarya</taxon>
        <taxon>Ascomycota</taxon>
        <taxon>Pezizomycotina</taxon>
        <taxon>Dothideomycetes</taxon>
        <taxon>Dothideomycetidae</taxon>
        <taxon>Mycosphaerellales</taxon>
        <taxon>Teratosphaeriaceae</taxon>
        <taxon>Teratosphaeria</taxon>
    </lineage>
</organism>
<dbReference type="PROSITE" id="PS00079">
    <property type="entry name" value="MULTICOPPER_OXIDASE1"/>
    <property type="match status" value="1"/>
</dbReference>
<dbReference type="PANTHER" id="PTHR11709">
    <property type="entry name" value="MULTI-COPPER OXIDASE"/>
    <property type="match status" value="1"/>
</dbReference>
<evidence type="ECO:0000256" key="11">
    <source>
        <dbReference type="ARBA" id="ARBA00023004"/>
    </source>
</evidence>
<dbReference type="FunFam" id="2.60.40.420:FF:000022">
    <property type="entry name" value="FET5p Multicopper oxidase"/>
    <property type="match status" value="1"/>
</dbReference>
<dbReference type="GO" id="GO:0004322">
    <property type="term" value="F:ferroxidase activity"/>
    <property type="evidence" value="ECO:0007669"/>
    <property type="project" value="TreeGrafter"/>
</dbReference>
<proteinExistence type="inferred from homology"/>
<feature type="transmembrane region" description="Helical" evidence="17">
    <location>
        <begin position="553"/>
        <end position="573"/>
    </location>
</feature>
<dbReference type="GO" id="GO:0033573">
    <property type="term" value="C:high-affinity iron permease complex"/>
    <property type="evidence" value="ECO:0007669"/>
    <property type="project" value="TreeGrafter"/>
</dbReference>
<keyword evidence="23" id="KW-1185">Reference proteome</keyword>
<comment type="subcellular location">
    <subcellularLocation>
        <location evidence="16">Cell membrane</location>
        <topology evidence="16">Single-pass type I membrane protein</topology>
        <orientation evidence="16">Extracellular side</orientation>
    </subcellularLocation>
</comment>
<evidence type="ECO:0000256" key="13">
    <source>
        <dbReference type="ARBA" id="ARBA00023065"/>
    </source>
</evidence>
<evidence type="ECO:0000256" key="5">
    <source>
        <dbReference type="ARBA" id="ARBA00022692"/>
    </source>
</evidence>
<feature type="domain" description="Plastocyanin-like" evidence="21">
    <location>
        <begin position="31"/>
        <end position="147"/>
    </location>
</feature>
<dbReference type="Pfam" id="PF07731">
    <property type="entry name" value="Cu-oxidase_2"/>
    <property type="match status" value="1"/>
</dbReference>
<dbReference type="CDD" id="cd13877">
    <property type="entry name" value="CuRO_2_Fet3p_like"/>
    <property type="match status" value="1"/>
</dbReference>
<dbReference type="Proteomes" id="UP000799436">
    <property type="component" value="Unassembled WGS sequence"/>
</dbReference>
<feature type="chain" id="PRO_5026307431" evidence="18">
    <location>
        <begin position="23"/>
        <end position="600"/>
    </location>
</feature>
<feature type="signal peptide" evidence="18">
    <location>
        <begin position="1"/>
        <end position="22"/>
    </location>
</feature>
<dbReference type="InterPro" id="IPR011706">
    <property type="entry name" value="Cu-oxidase_C"/>
</dbReference>
<evidence type="ECO:0000256" key="8">
    <source>
        <dbReference type="ARBA" id="ARBA00022737"/>
    </source>
</evidence>
<keyword evidence="11" id="KW-0408">Iron</keyword>
<evidence type="ECO:0000256" key="1">
    <source>
        <dbReference type="ARBA" id="ARBA00010609"/>
    </source>
</evidence>
<evidence type="ECO:0000313" key="22">
    <source>
        <dbReference type="EMBL" id="KAF2767382.1"/>
    </source>
</evidence>
<evidence type="ECO:0000256" key="3">
    <source>
        <dbReference type="ARBA" id="ARBA00022475"/>
    </source>
</evidence>
<dbReference type="InterPro" id="IPR011707">
    <property type="entry name" value="Cu-oxidase-like_N"/>
</dbReference>
<keyword evidence="12" id="KW-0186">Copper</keyword>
<dbReference type="OrthoDB" id="2121828at2759"/>
<evidence type="ECO:0000256" key="4">
    <source>
        <dbReference type="ARBA" id="ARBA00022496"/>
    </source>
</evidence>
<evidence type="ECO:0000256" key="6">
    <source>
        <dbReference type="ARBA" id="ARBA00022723"/>
    </source>
</evidence>
<keyword evidence="15" id="KW-0325">Glycoprotein</keyword>
<evidence type="ECO:0000259" key="19">
    <source>
        <dbReference type="Pfam" id="PF00394"/>
    </source>
</evidence>
<gene>
    <name evidence="22" type="ORF">EJ03DRAFT_157298</name>
</gene>
<evidence type="ECO:0000259" key="20">
    <source>
        <dbReference type="Pfam" id="PF07731"/>
    </source>
</evidence>
<accession>A0A6G1L466</accession>
<dbReference type="CDD" id="cd13851">
    <property type="entry name" value="CuRO_1_Fet3p"/>
    <property type="match status" value="1"/>
</dbReference>
<dbReference type="InterPro" id="IPR033138">
    <property type="entry name" value="Cu_oxidase_CS"/>
</dbReference>
<keyword evidence="3" id="KW-1003">Cell membrane</keyword>